<evidence type="ECO:0000313" key="3">
    <source>
        <dbReference type="EMBL" id="GGB28505.1"/>
    </source>
</evidence>
<sequence length="178" mass="19541">MTTANAKTLATTRKLDETHGAIRVEDVYDTDIDDLWEACTKPERLARWIAQVSGDLRVGGIVEMTYTSTASGPSRIEVCEAPHHLLLRHEPDADDGGETEAWLTAEGLKTRLVVEQRGLPADGMHFYCSGWQAHLEDLATTLATGEPVHPGGWSAQRPAAAFDARFQELIPIYEKASV</sequence>
<name>A0A916T2T7_9MICO</name>
<dbReference type="EMBL" id="BMHI01000003">
    <property type="protein sequence ID" value="GGB28505.1"/>
    <property type="molecule type" value="Genomic_DNA"/>
</dbReference>
<dbReference type="CDD" id="cd08899">
    <property type="entry name" value="SRPBCC_CalC_Aha1-like_6"/>
    <property type="match status" value="1"/>
</dbReference>
<dbReference type="SUPFAM" id="SSF55961">
    <property type="entry name" value="Bet v1-like"/>
    <property type="match status" value="1"/>
</dbReference>
<dbReference type="Proteomes" id="UP000636793">
    <property type="component" value="Unassembled WGS sequence"/>
</dbReference>
<protein>
    <recommendedName>
        <fullName evidence="2">Activator of Hsp90 ATPase homologue 1/2-like C-terminal domain-containing protein</fullName>
    </recommendedName>
</protein>
<accession>A0A916T2T7</accession>
<dbReference type="InterPro" id="IPR013538">
    <property type="entry name" value="ASHA1/2-like_C"/>
</dbReference>
<proteinExistence type="inferred from homology"/>
<dbReference type="RefSeq" id="WP_188836731.1">
    <property type="nucleotide sequence ID" value="NZ_BMHI01000003.1"/>
</dbReference>
<reference evidence="3" key="1">
    <citation type="journal article" date="2014" name="Int. J. Syst. Evol. Microbiol.">
        <title>Complete genome sequence of Corynebacterium casei LMG S-19264T (=DSM 44701T), isolated from a smear-ripened cheese.</title>
        <authorList>
            <consortium name="US DOE Joint Genome Institute (JGI-PGF)"/>
            <person name="Walter F."/>
            <person name="Albersmeier A."/>
            <person name="Kalinowski J."/>
            <person name="Ruckert C."/>
        </authorList>
    </citation>
    <scope>NUCLEOTIDE SEQUENCE</scope>
    <source>
        <strain evidence="3">CGMCC 1.15085</strain>
    </source>
</reference>
<dbReference type="Pfam" id="PF08327">
    <property type="entry name" value="AHSA1"/>
    <property type="match status" value="1"/>
</dbReference>
<evidence type="ECO:0000256" key="1">
    <source>
        <dbReference type="ARBA" id="ARBA00006817"/>
    </source>
</evidence>
<evidence type="ECO:0000313" key="4">
    <source>
        <dbReference type="Proteomes" id="UP000636793"/>
    </source>
</evidence>
<dbReference type="Gene3D" id="3.30.530.20">
    <property type="match status" value="1"/>
</dbReference>
<evidence type="ECO:0000259" key="2">
    <source>
        <dbReference type="Pfam" id="PF08327"/>
    </source>
</evidence>
<comment type="similarity">
    <text evidence="1">Belongs to the AHA1 family.</text>
</comment>
<feature type="domain" description="Activator of Hsp90 ATPase homologue 1/2-like C-terminal" evidence="2">
    <location>
        <begin position="30"/>
        <end position="142"/>
    </location>
</feature>
<keyword evidence="4" id="KW-1185">Reference proteome</keyword>
<dbReference type="AlphaFoldDB" id="A0A916T2T7"/>
<gene>
    <name evidence="3" type="ORF">GCM10011492_18440</name>
</gene>
<reference evidence="3" key="2">
    <citation type="submission" date="2020-09" db="EMBL/GenBank/DDBJ databases">
        <authorList>
            <person name="Sun Q."/>
            <person name="Zhou Y."/>
        </authorList>
    </citation>
    <scope>NUCLEOTIDE SEQUENCE</scope>
    <source>
        <strain evidence="3">CGMCC 1.15085</strain>
    </source>
</reference>
<dbReference type="InterPro" id="IPR023393">
    <property type="entry name" value="START-like_dom_sf"/>
</dbReference>
<organism evidence="3 4">
    <name type="scientific">Flexivirga endophytica</name>
    <dbReference type="NCBI Taxonomy" id="1849103"/>
    <lineage>
        <taxon>Bacteria</taxon>
        <taxon>Bacillati</taxon>
        <taxon>Actinomycetota</taxon>
        <taxon>Actinomycetes</taxon>
        <taxon>Micrococcales</taxon>
        <taxon>Dermacoccaceae</taxon>
        <taxon>Flexivirga</taxon>
    </lineage>
</organism>
<comment type="caution">
    <text evidence="3">The sequence shown here is derived from an EMBL/GenBank/DDBJ whole genome shotgun (WGS) entry which is preliminary data.</text>
</comment>